<dbReference type="Pfam" id="PF01408">
    <property type="entry name" value="GFO_IDH_MocA"/>
    <property type="match status" value="1"/>
</dbReference>
<dbReference type="SUPFAM" id="SSF51735">
    <property type="entry name" value="NAD(P)-binding Rossmann-fold domains"/>
    <property type="match status" value="1"/>
</dbReference>
<dbReference type="Pfam" id="PF22725">
    <property type="entry name" value="GFO_IDH_MocA_C3"/>
    <property type="match status" value="1"/>
</dbReference>
<dbReference type="InterPro" id="IPR050984">
    <property type="entry name" value="Gfo/Idh/MocA_domain"/>
</dbReference>
<dbReference type="InterPro" id="IPR036291">
    <property type="entry name" value="NAD(P)-bd_dom_sf"/>
</dbReference>
<dbReference type="InterPro" id="IPR055170">
    <property type="entry name" value="GFO_IDH_MocA-like_dom"/>
</dbReference>
<evidence type="ECO:0000256" key="1">
    <source>
        <dbReference type="ARBA" id="ARBA00010928"/>
    </source>
</evidence>
<feature type="domain" description="Gfo/Idh/MocA-like oxidoreductase N-terminal" evidence="3">
    <location>
        <begin position="5"/>
        <end position="122"/>
    </location>
</feature>
<dbReference type="GO" id="GO:0000166">
    <property type="term" value="F:nucleotide binding"/>
    <property type="evidence" value="ECO:0007669"/>
    <property type="project" value="InterPro"/>
</dbReference>
<dbReference type="SUPFAM" id="SSF55347">
    <property type="entry name" value="Glyceraldehyde-3-phosphate dehydrogenase-like, C-terminal domain"/>
    <property type="match status" value="1"/>
</dbReference>
<dbReference type="Proteomes" id="UP000249239">
    <property type="component" value="Unassembled WGS sequence"/>
</dbReference>
<name>A0A2W7MX12_9BACT</name>
<evidence type="ECO:0000313" key="6">
    <source>
        <dbReference type="Proteomes" id="UP000249239"/>
    </source>
</evidence>
<comment type="caution">
    <text evidence="5">The sequence shown here is derived from an EMBL/GenBank/DDBJ whole genome shotgun (WGS) entry which is preliminary data.</text>
</comment>
<dbReference type="OrthoDB" id="9795543at2"/>
<reference evidence="5 6" key="1">
    <citation type="submission" date="2018-06" db="EMBL/GenBank/DDBJ databases">
        <title>Genomic Encyclopedia of Archaeal and Bacterial Type Strains, Phase II (KMG-II): from individual species to whole genera.</title>
        <authorList>
            <person name="Goeker M."/>
        </authorList>
    </citation>
    <scope>NUCLEOTIDE SEQUENCE [LARGE SCALE GENOMIC DNA]</scope>
    <source>
        <strain evidence="5 6">DSM 6779</strain>
    </source>
</reference>
<keyword evidence="2" id="KW-0560">Oxidoreductase</keyword>
<dbReference type="Gene3D" id="3.40.50.720">
    <property type="entry name" value="NAD(P)-binding Rossmann-like Domain"/>
    <property type="match status" value="1"/>
</dbReference>
<dbReference type="InterPro" id="IPR000683">
    <property type="entry name" value="Gfo/Idh/MocA-like_OxRdtase_N"/>
</dbReference>
<feature type="domain" description="GFO/IDH/MocA-like oxidoreductase" evidence="4">
    <location>
        <begin position="134"/>
        <end position="248"/>
    </location>
</feature>
<protein>
    <submittedName>
        <fullName evidence="5">Putative dehydrogenase</fullName>
    </submittedName>
</protein>
<dbReference type="EMBL" id="QKZK01000032">
    <property type="protein sequence ID" value="PZX12330.1"/>
    <property type="molecule type" value="Genomic_DNA"/>
</dbReference>
<dbReference type="RefSeq" id="WP_111446735.1">
    <property type="nucleotide sequence ID" value="NZ_QKZK01000032.1"/>
</dbReference>
<evidence type="ECO:0000259" key="4">
    <source>
        <dbReference type="Pfam" id="PF22725"/>
    </source>
</evidence>
<dbReference type="PANTHER" id="PTHR22604">
    <property type="entry name" value="OXIDOREDUCTASES"/>
    <property type="match status" value="1"/>
</dbReference>
<dbReference type="Gene3D" id="3.30.360.10">
    <property type="entry name" value="Dihydrodipicolinate Reductase, domain 2"/>
    <property type="match status" value="1"/>
</dbReference>
<comment type="similarity">
    <text evidence="1">Belongs to the Gfo/Idh/MocA family.</text>
</comment>
<evidence type="ECO:0000259" key="3">
    <source>
        <dbReference type="Pfam" id="PF01408"/>
    </source>
</evidence>
<organism evidence="5 6">
    <name type="scientific">Breznakibacter xylanolyticus</name>
    <dbReference type="NCBI Taxonomy" id="990"/>
    <lineage>
        <taxon>Bacteria</taxon>
        <taxon>Pseudomonadati</taxon>
        <taxon>Bacteroidota</taxon>
        <taxon>Bacteroidia</taxon>
        <taxon>Marinilabiliales</taxon>
        <taxon>Marinilabiliaceae</taxon>
        <taxon>Breznakibacter</taxon>
    </lineage>
</organism>
<proteinExistence type="inferred from homology"/>
<accession>A0A2W7MX12</accession>
<dbReference type="GO" id="GO:0016491">
    <property type="term" value="F:oxidoreductase activity"/>
    <property type="evidence" value="ECO:0007669"/>
    <property type="project" value="UniProtKB-KW"/>
</dbReference>
<keyword evidence="6" id="KW-1185">Reference proteome</keyword>
<evidence type="ECO:0000313" key="5">
    <source>
        <dbReference type="EMBL" id="PZX12330.1"/>
    </source>
</evidence>
<dbReference type="PANTHER" id="PTHR22604:SF105">
    <property type="entry name" value="TRANS-1,2-DIHYDROBENZENE-1,2-DIOL DEHYDROGENASE"/>
    <property type="match status" value="1"/>
</dbReference>
<gene>
    <name evidence="5" type="ORF">LX69_02921</name>
</gene>
<dbReference type="AlphaFoldDB" id="A0A2W7MX12"/>
<evidence type="ECO:0000256" key="2">
    <source>
        <dbReference type="ARBA" id="ARBA00023002"/>
    </source>
</evidence>
<sequence length="329" mass="36534">MRSDIRFGILGTGGIATKMSEALPLVEGATMYAVASRSQQQADAFAVRHGFEKAYGSYEALINDPHVDVVYIATPHNLHFSNTMMCIDAGKHVLCEKPFAVNAREVHQMIDRARDKGVFLMEAMWSRFLPHIIHAHEIVQSGQLGDIRLLVADFCIHRPMTNPKDRKFNPELIGGALMDIGIYPMFLAEFMLGSPLDQVAMAGLGVTGVDMNCSAVFQYPGQAQAVLYSSFLAESGTRAAIYGEKGTLLFDDFWFMPGNLRFVDAQGKETSIPFEKIGNGYQYEAAEVVRCIRTGLQQSEFMSWADSIRLIERLDAIRHQCGIVFPGHD</sequence>